<organism evidence="3 4">
    <name type="scientific">Mycolicibacterium hodleri</name>
    <dbReference type="NCBI Taxonomy" id="49897"/>
    <lineage>
        <taxon>Bacteria</taxon>
        <taxon>Bacillati</taxon>
        <taxon>Actinomycetota</taxon>
        <taxon>Actinomycetes</taxon>
        <taxon>Mycobacteriales</taxon>
        <taxon>Mycobacteriaceae</taxon>
        <taxon>Mycolicibacterium</taxon>
    </lineage>
</organism>
<dbReference type="EMBL" id="VIFX01000046">
    <property type="protein sequence ID" value="TQR83339.1"/>
    <property type="molecule type" value="Genomic_DNA"/>
</dbReference>
<comment type="caution">
    <text evidence="3">The sequence shown here is derived from an EMBL/GenBank/DDBJ whole genome shotgun (WGS) entry which is preliminary data.</text>
</comment>
<sequence>MKTSLRLRGYNSRPNVAPGEPLTFHLAHAGDGPVDTRLLRMYNGNLNPNGPGQRTVHIPSELDQRVQVDEQFTQSGGFIKVPDPGGMLSGSNGFSIHLYVWPTLPTLGRQGVISRWDDTTSTGWALTLEPDGLVVTLGDGAGNVIRVGAGMPLYKQVWYSVVVTVDATGVTVSQQAVITSTNSIFGLVVPFHGAAVATGAALTPGDSGTALLLGGLGRHGEVAPHHRMVAGFNGKVESPRYWSRALRADEVSACHDGQGVSDAHLVASWQLNQDSSVTGSGLGDRIEEPVSGLVGECVNQPDRGMTGWKWKGREFVFTHAPDEYGAIWFHNDSLDDCRWPVTLTYTIPQDLPSGCYALECTEAQEDDPETFFVPFFVTAPRSTATSSILLLIPTFSYQAYANSQVYQNAPGGQLANGHITVLEDLDFAMSTGVEQYGLSLYDRHLDGGGVQYSTWRRPQLNMQPAYQHEQSSQVWQYPADLHLVCWMTDQGFDYDVATDHDLHEEGVELLERYNVVLTATHPEYYSEEMIDAWEGYLAGGGRGMYMGGNGMYWVTSVAPDKSHVVEVRRGEVGDQPWRGRPGELQHSTTGEKGSLWRMRGRAPQRVWGTGYTAHTMAVSTHYEFLPDAADPGVGWITEGVDTNQRLGDFGLVNGGAAGLEVDRYDLDQGSPPHTRVLATSVGHDANSMLVTEEIYGAHPATNGEESPLVRADLTYFTTPNGGAMFATSSMSWSASLFHHDGDNAVAKITANVITRFSDPTPIDELV</sequence>
<evidence type="ECO:0000313" key="3">
    <source>
        <dbReference type="EMBL" id="TQR83339.1"/>
    </source>
</evidence>
<dbReference type="SUPFAM" id="SSF49899">
    <property type="entry name" value="Concanavalin A-like lectins/glucanases"/>
    <property type="match status" value="1"/>
</dbReference>
<dbReference type="InterPro" id="IPR013320">
    <property type="entry name" value="ConA-like_dom_sf"/>
</dbReference>
<gene>
    <name evidence="3" type="ORF">D8S82_27355</name>
</gene>
<evidence type="ECO:0000313" key="4">
    <source>
        <dbReference type="Proteomes" id="UP000315759"/>
    </source>
</evidence>
<dbReference type="Gene3D" id="2.60.120.200">
    <property type="match status" value="1"/>
</dbReference>
<name>A0A544VTN1_9MYCO</name>
<evidence type="ECO:0000256" key="1">
    <source>
        <dbReference type="SAM" id="MobiDB-lite"/>
    </source>
</evidence>
<dbReference type="InterPro" id="IPR046540">
    <property type="entry name" value="DMFA2_C"/>
</dbReference>
<feature type="domain" description="N,N-dimethylformamidase beta subunit-like C-terminal" evidence="2">
    <location>
        <begin position="305"/>
        <end position="737"/>
    </location>
</feature>
<dbReference type="Proteomes" id="UP000315759">
    <property type="component" value="Unassembled WGS sequence"/>
</dbReference>
<dbReference type="RefSeq" id="WP_142555115.1">
    <property type="nucleotide sequence ID" value="NZ_VIFX01000046.1"/>
</dbReference>
<proteinExistence type="predicted"/>
<dbReference type="Pfam" id="PF20254">
    <property type="entry name" value="DMFA2_C"/>
    <property type="match status" value="1"/>
</dbReference>
<accession>A0A544VTN1</accession>
<reference evidence="3 4" key="1">
    <citation type="submission" date="2018-10" db="EMBL/GenBank/DDBJ databases">
        <title>Draft genome of Mycobacterium hodleri strain B.</title>
        <authorList>
            <person name="Amande T.J."/>
            <person name="Mcgenity T.J."/>
        </authorList>
    </citation>
    <scope>NUCLEOTIDE SEQUENCE [LARGE SCALE GENOMIC DNA]</scope>
    <source>
        <strain evidence="3 4">B</strain>
    </source>
</reference>
<protein>
    <submittedName>
        <fullName evidence="3">LamG domain-containing protein</fullName>
    </submittedName>
</protein>
<evidence type="ECO:0000259" key="2">
    <source>
        <dbReference type="Pfam" id="PF20254"/>
    </source>
</evidence>
<dbReference type="AlphaFoldDB" id="A0A544VTN1"/>
<feature type="region of interest" description="Disordered" evidence="1">
    <location>
        <begin position="573"/>
        <end position="592"/>
    </location>
</feature>
<keyword evidence="4" id="KW-1185">Reference proteome</keyword>